<gene>
    <name evidence="1" type="ORF">GCM10010994_26590</name>
</gene>
<protein>
    <submittedName>
        <fullName evidence="1">Uncharacterized protein</fullName>
    </submittedName>
</protein>
<evidence type="ECO:0000313" key="1">
    <source>
        <dbReference type="EMBL" id="GGC66673.1"/>
    </source>
</evidence>
<proteinExistence type="predicted"/>
<name>A0A916XFF2_9HYPH</name>
<reference evidence="1" key="1">
    <citation type="journal article" date="2014" name="Int. J. Syst. Evol. Microbiol.">
        <title>Complete genome sequence of Corynebacterium casei LMG S-19264T (=DSM 44701T), isolated from a smear-ripened cheese.</title>
        <authorList>
            <consortium name="US DOE Joint Genome Institute (JGI-PGF)"/>
            <person name="Walter F."/>
            <person name="Albersmeier A."/>
            <person name="Kalinowski J."/>
            <person name="Ruckert C."/>
        </authorList>
    </citation>
    <scope>NUCLEOTIDE SEQUENCE</scope>
    <source>
        <strain evidence="1">CGMCC 1.12919</strain>
    </source>
</reference>
<comment type="caution">
    <text evidence="1">The sequence shown here is derived from an EMBL/GenBank/DDBJ whole genome shotgun (WGS) entry which is preliminary data.</text>
</comment>
<keyword evidence="2" id="KW-1185">Reference proteome</keyword>
<evidence type="ECO:0000313" key="2">
    <source>
        <dbReference type="Proteomes" id="UP000637002"/>
    </source>
</evidence>
<accession>A0A916XFF2</accession>
<dbReference type="EMBL" id="BMGG01000004">
    <property type="protein sequence ID" value="GGC66673.1"/>
    <property type="molecule type" value="Genomic_DNA"/>
</dbReference>
<dbReference type="Proteomes" id="UP000637002">
    <property type="component" value="Unassembled WGS sequence"/>
</dbReference>
<reference evidence="1" key="2">
    <citation type="submission" date="2020-09" db="EMBL/GenBank/DDBJ databases">
        <authorList>
            <person name="Sun Q."/>
            <person name="Zhou Y."/>
        </authorList>
    </citation>
    <scope>NUCLEOTIDE SEQUENCE</scope>
    <source>
        <strain evidence="1">CGMCC 1.12919</strain>
    </source>
</reference>
<sequence length="95" mass="11395">MRNVRYTRLRSTAPRLLFIFIPILLLYSVFAVRIFVATVDKSISFTPIYEIASLMLQSHLRGQMRWRCVSEIYELQSAGRQRRHDHRWPEERAQT</sequence>
<organism evidence="1 2">
    <name type="scientific">Chelatococcus reniformis</name>
    <dbReference type="NCBI Taxonomy" id="1494448"/>
    <lineage>
        <taxon>Bacteria</taxon>
        <taxon>Pseudomonadati</taxon>
        <taxon>Pseudomonadota</taxon>
        <taxon>Alphaproteobacteria</taxon>
        <taxon>Hyphomicrobiales</taxon>
        <taxon>Chelatococcaceae</taxon>
        <taxon>Chelatococcus</taxon>
    </lineage>
</organism>
<dbReference type="AlphaFoldDB" id="A0A916XFF2"/>